<dbReference type="AlphaFoldDB" id="A0A3A4B4B1"/>
<dbReference type="Pfam" id="PF13581">
    <property type="entry name" value="HATPase_c_2"/>
    <property type="match status" value="1"/>
</dbReference>
<dbReference type="GO" id="GO:0005524">
    <property type="term" value="F:ATP binding"/>
    <property type="evidence" value="ECO:0007669"/>
    <property type="project" value="UniProtKB-KW"/>
</dbReference>
<feature type="region of interest" description="Disordered" evidence="2">
    <location>
        <begin position="25"/>
        <end position="56"/>
    </location>
</feature>
<feature type="domain" description="Histidine kinase/HSP90-like ATPase" evidence="3">
    <location>
        <begin position="71"/>
        <end position="183"/>
    </location>
</feature>
<evidence type="ECO:0000259" key="3">
    <source>
        <dbReference type="Pfam" id="PF13581"/>
    </source>
</evidence>
<dbReference type="InterPro" id="IPR050267">
    <property type="entry name" value="Anti-sigma-factor_SerPK"/>
</dbReference>
<keyword evidence="4" id="KW-0067">ATP-binding</keyword>
<evidence type="ECO:0000256" key="2">
    <source>
        <dbReference type="SAM" id="MobiDB-lite"/>
    </source>
</evidence>
<keyword evidence="1" id="KW-0808">Transferase</keyword>
<dbReference type="GO" id="GO:0004674">
    <property type="term" value="F:protein serine/threonine kinase activity"/>
    <property type="evidence" value="ECO:0007669"/>
    <property type="project" value="UniProtKB-KW"/>
</dbReference>
<keyword evidence="4" id="KW-0547">Nucleotide-binding</keyword>
<keyword evidence="5" id="KW-1185">Reference proteome</keyword>
<dbReference type="CDD" id="cd16936">
    <property type="entry name" value="HATPase_RsbW-like"/>
    <property type="match status" value="1"/>
</dbReference>
<dbReference type="OrthoDB" id="3748385at2"/>
<dbReference type="PANTHER" id="PTHR35526:SF3">
    <property type="entry name" value="ANTI-SIGMA-F FACTOR RSBW"/>
    <property type="match status" value="1"/>
</dbReference>
<dbReference type="PANTHER" id="PTHR35526">
    <property type="entry name" value="ANTI-SIGMA-F FACTOR RSBW-RELATED"/>
    <property type="match status" value="1"/>
</dbReference>
<accession>A0A3A4B4B1</accession>
<proteinExistence type="predicted"/>
<reference evidence="4 5" key="1">
    <citation type="submission" date="2018-09" db="EMBL/GenBank/DDBJ databases">
        <title>YIM 75507 draft genome.</title>
        <authorList>
            <person name="Tang S."/>
            <person name="Feng Y."/>
        </authorList>
    </citation>
    <scope>NUCLEOTIDE SEQUENCE [LARGE SCALE GENOMIC DNA]</scope>
    <source>
        <strain evidence="4 5">YIM 75507</strain>
    </source>
</reference>
<protein>
    <submittedName>
        <fullName evidence="4">ATP-binding protein</fullName>
    </submittedName>
</protein>
<organism evidence="4 5">
    <name type="scientific">Bailinhaonella thermotolerans</name>
    <dbReference type="NCBI Taxonomy" id="1070861"/>
    <lineage>
        <taxon>Bacteria</taxon>
        <taxon>Bacillati</taxon>
        <taxon>Actinomycetota</taxon>
        <taxon>Actinomycetes</taxon>
        <taxon>Streptosporangiales</taxon>
        <taxon>Streptosporangiaceae</taxon>
        <taxon>Bailinhaonella</taxon>
    </lineage>
</organism>
<name>A0A3A4B4B1_9ACTN</name>
<sequence>MCVRVTGAYARRPVVNRSPHLRLRPPREETARGLRGRPACSPAGGEPPQRRAPTRCETDVNDLPELRRPLTKDPAVLRRLRRDVRQYAARAGLAGLPLRNLLFAVNEAVTNVVLHGGARGVLVVRADADAVHVEVIDDSGALSHRHLTRAPDPGHGPGWGLWLIRQVCDEVRLDHPGGHTRLRLLLQR</sequence>
<dbReference type="SUPFAM" id="SSF55874">
    <property type="entry name" value="ATPase domain of HSP90 chaperone/DNA topoisomerase II/histidine kinase"/>
    <property type="match status" value="1"/>
</dbReference>
<dbReference type="Proteomes" id="UP000265768">
    <property type="component" value="Unassembled WGS sequence"/>
</dbReference>
<evidence type="ECO:0000256" key="1">
    <source>
        <dbReference type="ARBA" id="ARBA00022527"/>
    </source>
</evidence>
<comment type="caution">
    <text evidence="4">The sequence shown here is derived from an EMBL/GenBank/DDBJ whole genome shotgun (WGS) entry which is preliminary data.</text>
</comment>
<keyword evidence="1" id="KW-0723">Serine/threonine-protein kinase</keyword>
<dbReference type="EMBL" id="QZEY01000001">
    <property type="protein sequence ID" value="RJL35410.1"/>
    <property type="molecule type" value="Genomic_DNA"/>
</dbReference>
<dbReference type="InterPro" id="IPR003594">
    <property type="entry name" value="HATPase_dom"/>
</dbReference>
<gene>
    <name evidence="4" type="ORF">D5H75_00930</name>
</gene>
<evidence type="ECO:0000313" key="5">
    <source>
        <dbReference type="Proteomes" id="UP000265768"/>
    </source>
</evidence>
<dbReference type="InterPro" id="IPR036890">
    <property type="entry name" value="HATPase_C_sf"/>
</dbReference>
<keyword evidence="1" id="KW-0418">Kinase</keyword>
<dbReference type="Gene3D" id="3.30.565.10">
    <property type="entry name" value="Histidine kinase-like ATPase, C-terminal domain"/>
    <property type="match status" value="1"/>
</dbReference>
<evidence type="ECO:0000313" key="4">
    <source>
        <dbReference type="EMBL" id="RJL35410.1"/>
    </source>
</evidence>